<dbReference type="CDD" id="cd17256">
    <property type="entry name" value="RMtype1_S_EcoJA65PI-TRD1-CR1_like"/>
    <property type="match status" value="1"/>
</dbReference>
<protein>
    <recommendedName>
        <fullName evidence="4">Type I restriction modification DNA specificity domain-containing protein</fullName>
    </recommendedName>
</protein>
<organism evidence="5 6">
    <name type="scientific">Shewanella morhuae</name>
    <dbReference type="NCBI Taxonomy" id="365591"/>
    <lineage>
        <taxon>Bacteria</taxon>
        <taxon>Pseudomonadati</taxon>
        <taxon>Pseudomonadota</taxon>
        <taxon>Gammaproteobacteria</taxon>
        <taxon>Alteromonadales</taxon>
        <taxon>Shewanellaceae</taxon>
        <taxon>Shewanella</taxon>
    </lineage>
</organism>
<feature type="domain" description="Type I restriction modification DNA specificity" evidence="4">
    <location>
        <begin position="49"/>
        <end position="205"/>
    </location>
</feature>
<keyword evidence="2" id="KW-0680">Restriction system</keyword>
<evidence type="ECO:0000256" key="1">
    <source>
        <dbReference type="ARBA" id="ARBA00010923"/>
    </source>
</evidence>
<dbReference type="PANTHER" id="PTHR30408">
    <property type="entry name" value="TYPE-1 RESTRICTION ENZYME ECOKI SPECIFICITY PROTEIN"/>
    <property type="match status" value="1"/>
</dbReference>
<comment type="similarity">
    <text evidence="1">Belongs to the type-I restriction system S methylase family.</text>
</comment>
<evidence type="ECO:0000313" key="6">
    <source>
        <dbReference type="Proteomes" id="UP000240506"/>
    </source>
</evidence>
<dbReference type="RefSeq" id="WP_107884562.1">
    <property type="nucleotide sequence ID" value="NZ_PYSG01000003.1"/>
</dbReference>
<keyword evidence="3" id="KW-0238">DNA-binding</keyword>
<dbReference type="InterPro" id="IPR044946">
    <property type="entry name" value="Restrct_endonuc_typeI_TRD_sf"/>
</dbReference>
<reference evidence="5 6" key="1">
    <citation type="submission" date="2018-04" db="EMBL/GenBank/DDBJ databases">
        <title>Genomic sequence of a freshwater isolate of Shewanella morhuae.</title>
        <authorList>
            <person name="Castillo D.E."/>
            <person name="Gram L."/>
        </authorList>
    </citation>
    <scope>NUCLEOTIDE SEQUENCE [LARGE SCALE GENOMIC DNA]</scope>
    <source>
        <strain evidence="5 6">CW7</strain>
    </source>
</reference>
<dbReference type="InterPro" id="IPR000055">
    <property type="entry name" value="Restrct_endonuc_typeI_TRD"/>
</dbReference>
<keyword evidence="6" id="KW-1185">Reference proteome</keyword>
<dbReference type="Pfam" id="PF01420">
    <property type="entry name" value="Methylase_S"/>
    <property type="match status" value="2"/>
</dbReference>
<dbReference type="Proteomes" id="UP000240506">
    <property type="component" value="Unassembled WGS sequence"/>
</dbReference>
<dbReference type="InterPro" id="IPR052021">
    <property type="entry name" value="Type-I_RS_S_subunit"/>
</dbReference>
<feature type="domain" description="Type I restriction modification DNA specificity" evidence="4">
    <location>
        <begin position="278"/>
        <end position="420"/>
    </location>
</feature>
<dbReference type="PANTHER" id="PTHR30408:SF12">
    <property type="entry name" value="TYPE I RESTRICTION ENZYME MJAVIII SPECIFICITY SUBUNIT"/>
    <property type="match status" value="1"/>
</dbReference>
<dbReference type="EMBL" id="PYSG01000003">
    <property type="protein sequence ID" value="PTA48663.1"/>
    <property type="molecule type" value="Genomic_DNA"/>
</dbReference>
<dbReference type="Gene3D" id="1.10.287.1120">
    <property type="entry name" value="Bipartite methylase S protein"/>
    <property type="match status" value="1"/>
</dbReference>
<name>A0ABX5HP62_9GAMM</name>
<evidence type="ECO:0000256" key="2">
    <source>
        <dbReference type="ARBA" id="ARBA00022747"/>
    </source>
</evidence>
<sequence length="450" mass="50306">MNKSAEKGLVPELRFPEFQSDGYWCFNELGSKTNKVGSGITPKGGDKNYKSAGVPFVRSQNIGWGDLILENIAFIEEEVHQSFLGTVIKENDVLLNITGASIGRTAIADQRVASGNVNQHVCIIRTKLKELNPVYLCQFILSPNGQQQIDSFQAGGNREGLNFAQIRSFSIPIPPNVEEQQKIADCLSSLDELLSAHNQKLDTLKAHKTGLMQQLFPAEGETVPRLRFPAFRDQSEWVEFKLIDLVDKNVKWSFIGGPFGSNLKSSDYVEKGIRIIQLQNIGDAQFNDTYQIFTSKEKADELLANNIYPGDIIISKMGDPVGRACLIPETHHRYVMCSDGIRLVVNEELHNKYFIYSLINDIKFRSSIERSATGSTRKRIGLDDLKKLTMLVPKLDEQQKIANLFFPVDALIAAQIQKIESLKTHKKGLMQQLFPSIDGDKMDAKAEVGA</sequence>
<comment type="caution">
    <text evidence="5">The sequence shown here is derived from an EMBL/GenBank/DDBJ whole genome shotgun (WGS) entry which is preliminary data.</text>
</comment>
<accession>A0ABX5HP62</accession>
<gene>
    <name evidence="5" type="ORF">C9I43_16440</name>
</gene>
<evidence type="ECO:0000259" key="4">
    <source>
        <dbReference type="Pfam" id="PF01420"/>
    </source>
</evidence>
<evidence type="ECO:0000313" key="5">
    <source>
        <dbReference type="EMBL" id="PTA48663.1"/>
    </source>
</evidence>
<proteinExistence type="inferred from homology"/>
<dbReference type="Gene3D" id="3.90.220.20">
    <property type="entry name" value="DNA methylase specificity domains"/>
    <property type="match status" value="2"/>
</dbReference>
<dbReference type="SUPFAM" id="SSF116734">
    <property type="entry name" value="DNA methylase specificity domain"/>
    <property type="match status" value="2"/>
</dbReference>
<evidence type="ECO:0000256" key="3">
    <source>
        <dbReference type="ARBA" id="ARBA00023125"/>
    </source>
</evidence>